<reference evidence="2 3" key="1">
    <citation type="journal article" date="2019" name="Nat. Ecol. Evol.">
        <title>Megaphylogeny resolves global patterns of mushroom evolution.</title>
        <authorList>
            <person name="Varga T."/>
            <person name="Krizsan K."/>
            <person name="Foldi C."/>
            <person name="Dima B."/>
            <person name="Sanchez-Garcia M."/>
            <person name="Sanchez-Ramirez S."/>
            <person name="Szollosi G.J."/>
            <person name="Szarkandi J.G."/>
            <person name="Papp V."/>
            <person name="Albert L."/>
            <person name="Andreopoulos W."/>
            <person name="Angelini C."/>
            <person name="Antonin V."/>
            <person name="Barry K.W."/>
            <person name="Bougher N.L."/>
            <person name="Buchanan P."/>
            <person name="Buyck B."/>
            <person name="Bense V."/>
            <person name="Catcheside P."/>
            <person name="Chovatia M."/>
            <person name="Cooper J."/>
            <person name="Damon W."/>
            <person name="Desjardin D."/>
            <person name="Finy P."/>
            <person name="Geml J."/>
            <person name="Haridas S."/>
            <person name="Hughes K."/>
            <person name="Justo A."/>
            <person name="Karasinski D."/>
            <person name="Kautmanova I."/>
            <person name="Kiss B."/>
            <person name="Kocsube S."/>
            <person name="Kotiranta H."/>
            <person name="LaButti K.M."/>
            <person name="Lechner B.E."/>
            <person name="Liimatainen K."/>
            <person name="Lipzen A."/>
            <person name="Lukacs Z."/>
            <person name="Mihaltcheva S."/>
            <person name="Morgado L.N."/>
            <person name="Niskanen T."/>
            <person name="Noordeloos M.E."/>
            <person name="Ohm R.A."/>
            <person name="Ortiz-Santana B."/>
            <person name="Ovrebo C."/>
            <person name="Racz N."/>
            <person name="Riley R."/>
            <person name="Savchenko A."/>
            <person name="Shiryaev A."/>
            <person name="Soop K."/>
            <person name="Spirin V."/>
            <person name="Szebenyi C."/>
            <person name="Tomsovsky M."/>
            <person name="Tulloss R.E."/>
            <person name="Uehling J."/>
            <person name="Grigoriev I.V."/>
            <person name="Vagvolgyi C."/>
            <person name="Papp T."/>
            <person name="Martin F.M."/>
            <person name="Miettinen O."/>
            <person name="Hibbett D.S."/>
            <person name="Nagy L.G."/>
        </authorList>
    </citation>
    <scope>NUCLEOTIDE SEQUENCE [LARGE SCALE GENOMIC DNA]</scope>
    <source>
        <strain evidence="2 3">CBS 121175</strain>
    </source>
</reference>
<dbReference type="Proteomes" id="UP000307440">
    <property type="component" value="Unassembled WGS sequence"/>
</dbReference>
<dbReference type="Gene3D" id="3.40.50.12500">
    <property type="match status" value="1"/>
</dbReference>
<sequence length="227" mass="23794">MVSLLIINPNSSESVTQGLQETLVPPPGTQLHFYTAPPEGPPAINDVTTGVASAQACAVDIVHKGLINQYDGFLVCCFSDHALTHVLREKTTKPVVGILESAVAHALFVGQRFGIITTGTGYKYIHYAEVRNFLGATSDRFAGLVTTGLGVVELREGDQKRIEAKVKESSAKIAEQGADVILLGCAGMAGMEGLVKKGVEEAGLPPVRVIDGAKAGVEFLAGLARLG</sequence>
<dbReference type="PANTHER" id="PTHR28047:SF5">
    <property type="entry name" value="PROTEIN DCG1"/>
    <property type="match status" value="1"/>
</dbReference>
<dbReference type="PANTHER" id="PTHR28047">
    <property type="entry name" value="PROTEIN DCG1"/>
    <property type="match status" value="1"/>
</dbReference>
<dbReference type="InterPro" id="IPR053714">
    <property type="entry name" value="Iso_Racemase_Enz_sf"/>
</dbReference>
<dbReference type="Pfam" id="PF01177">
    <property type="entry name" value="Asp_Glu_race"/>
    <property type="match status" value="1"/>
</dbReference>
<dbReference type="AlphaFoldDB" id="A0A5C3KLD2"/>
<evidence type="ECO:0008006" key="4">
    <source>
        <dbReference type="Google" id="ProtNLM"/>
    </source>
</evidence>
<dbReference type="EMBL" id="ML210276">
    <property type="protein sequence ID" value="TFK21159.1"/>
    <property type="molecule type" value="Genomic_DNA"/>
</dbReference>
<keyword evidence="3" id="KW-1185">Reference proteome</keyword>
<gene>
    <name evidence="2" type="ORF">FA15DRAFT_672784</name>
</gene>
<evidence type="ECO:0000313" key="3">
    <source>
        <dbReference type="Proteomes" id="UP000307440"/>
    </source>
</evidence>
<evidence type="ECO:0000313" key="2">
    <source>
        <dbReference type="EMBL" id="TFK21159.1"/>
    </source>
</evidence>
<dbReference type="GO" id="GO:0047661">
    <property type="term" value="F:amino-acid racemase activity"/>
    <property type="evidence" value="ECO:0007669"/>
    <property type="project" value="InterPro"/>
</dbReference>
<accession>A0A5C3KLD2</accession>
<dbReference type="OrthoDB" id="412018at2759"/>
<name>A0A5C3KLD2_COPMA</name>
<dbReference type="InterPro" id="IPR015942">
    <property type="entry name" value="Asp/Glu/hydantoin_racemase"/>
</dbReference>
<comment type="similarity">
    <text evidence="1">Belongs to the HyuE racemase family.</text>
</comment>
<organism evidence="2 3">
    <name type="scientific">Coprinopsis marcescibilis</name>
    <name type="common">Agaric fungus</name>
    <name type="synonym">Psathyrella marcescibilis</name>
    <dbReference type="NCBI Taxonomy" id="230819"/>
    <lineage>
        <taxon>Eukaryota</taxon>
        <taxon>Fungi</taxon>
        <taxon>Dikarya</taxon>
        <taxon>Basidiomycota</taxon>
        <taxon>Agaricomycotina</taxon>
        <taxon>Agaricomycetes</taxon>
        <taxon>Agaricomycetidae</taxon>
        <taxon>Agaricales</taxon>
        <taxon>Agaricineae</taxon>
        <taxon>Psathyrellaceae</taxon>
        <taxon>Coprinopsis</taxon>
    </lineage>
</organism>
<dbReference type="InterPro" id="IPR052186">
    <property type="entry name" value="Hydantoin_racemase-like"/>
</dbReference>
<dbReference type="STRING" id="230819.A0A5C3KLD2"/>
<evidence type="ECO:0000256" key="1">
    <source>
        <dbReference type="ARBA" id="ARBA00038414"/>
    </source>
</evidence>
<proteinExistence type="inferred from homology"/>
<protein>
    <recommendedName>
        <fullName evidence="4">Asp/Glu/hydantoin racemase</fullName>
    </recommendedName>
</protein>